<protein>
    <recommendedName>
        <fullName evidence="3 12">Protein-export membrane protein SecG</fullName>
    </recommendedName>
</protein>
<evidence type="ECO:0000313" key="14">
    <source>
        <dbReference type="EMBL" id="MFD2180709.1"/>
    </source>
</evidence>
<keyword evidence="7 12" id="KW-0653">Protein transport</keyword>
<feature type="compositionally biased region" description="Pro residues" evidence="13">
    <location>
        <begin position="121"/>
        <end position="134"/>
    </location>
</feature>
<gene>
    <name evidence="14" type="primary">secG</name>
    <name evidence="14" type="ORF">ACFSOX_00955</name>
</gene>
<comment type="similarity">
    <text evidence="2 12">Belongs to the SecG family.</text>
</comment>
<evidence type="ECO:0000256" key="7">
    <source>
        <dbReference type="ARBA" id="ARBA00022927"/>
    </source>
</evidence>
<dbReference type="EMBL" id="JBHUIW010000001">
    <property type="protein sequence ID" value="MFD2180709.1"/>
    <property type="molecule type" value="Genomic_DNA"/>
</dbReference>
<organism evidence="14 15">
    <name type="scientific">Rhodoplanes azumiensis</name>
    <dbReference type="NCBI Taxonomy" id="1897628"/>
    <lineage>
        <taxon>Bacteria</taxon>
        <taxon>Pseudomonadati</taxon>
        <taxon>Pseudomonadota</taxon>
        <taxon>Alphaproteobacteria</taxon>
        <taxon>Hyphomicrobiales</taxon>
        <taxon>Nitrobacteraceae</taxon>
        <taxon>Rhodoplanes</taxon>
    </lineage>
</organism>
<evidence type="ECO:0000256" key="3">
    <source>
        <dbReference type="ARBA" id="ARBA00017876"/>
    </source>
</evidence>
<dbReference type="PANTHER" id="PTHR34182">
    <property type="entry name" value="PROTEIN-EXPORT MEMBRANE PROTEIN SECG"/>
    <property type="match status" value="1"/>
</dbReference>
<dbReference type="Proteomes" id="UP001597314">
    <property type="component" value="Unassembled WGS sequence"/>
</dbReference>
<evidence type="ECO:0000256" key="6">
    <source>
        <dbReference type="ARBA" id="ARBA00022692"/>
    </source>
</evidence>
<keyword evidence="8 12" id="KW-1133">Transmembrane helix</keyword>
<evidence type="ECO:0000256" key="2">
    <source>
        <dbReference type="ARBA" id="ARBA00008445"/>
    </source>
</evidence>
<evidence type="ECO:0000256" key="10">
    <source>
        <dbReference type="ARBA" id="ARBA00023136"/>
    </source>
</evidence>
<reference evidence="15" key="1">
    <citation type="journal article" date="2019" name="Int. J. Syst. Evol. Microbiol.">
        <title>The Global Catalogue of Microorganisms (GCM) 10K type strain sequencing project: providing services to taxonomists for standard genome sequencing and annotation.</title>
        <authorList>
            <consortium name="The Broad Institute Genomics Platform"/>
            <consortium name="The Broad Institute Genome Sequencing Center for Infectious Disease"/>
            <person name="Wu L."/>
            <person name="Ma J."/>
        </authorList>
    </citation>
    <scope>NUCLEOTIDE SEQUENCE [LARGE SCALE GENOMIC DNA]</scope>
    <source>
        <strain evidence="15">CGMCC 1.6774</strain>
    </source>
</reference>
<dbReference type="PANTHER" id="PTHR34182:SF1">
    <property type="entry name" value="PROTEIN-EXPORT MEMBRANE PROTEIN SECG"/>
    <property type="match status" value="1"/>
</dbReference>
<keyword evidence="15" id="KW-1185">Reference proteome</keyword>
<dbReference type="RefSeq" id="WP_378475922.1">
    <property type="nucleotide sequence ID" value="NZ_JBHUIW010000001.1"/>
</dbReference>
<dbReference type="InterPro" id="IPR004692">
    <property type="entry name" value="SecG"/>
</dbReference>
<evidence type="ECO:0000313" key="15">
    <source>
        <dbReference type="Proteomes" id="UP001597314"/>
    </source>
</evidence>
<keyword evidence="6 12" id="KW-0812">Transmembrane</keyword>
<sequence>MQTVVIVVHLMIVLALIGLVLLQRSEGGALGIGGGGGFMSNRGSGNALTRATAVLAAAFFVTSLLLSVLAGLSHRPTTVIPAADGPAAPAPGAPAPIGSGGGVLDQLQRGQPDAPGAPAAPATPAPSAPAPAAPSGPEVPRSQ</sequence>
<name>A0ABW5AFN5_9BRAD</name>
<evidence type="ECO:0000256" key="5">
    <source>
        <dbReference type="ARBA" id="ARBA00022475"/>
    </source>
</evidence>
<keyword evidence="10 12" id="KW-0472">Membrane</keyword>
<comment type="subcellular location">
    <subcellularLocation>
        <location evidence="1 12">Cell membrane</location>
        <topology evidence="1 12">Multi-pass membrane protein</topology>
    </subcellularLocation>
</comment>
<comment type="caution">
    <text evidence="14">The sequence shown here is derived from an EMBL/GenBank/DDBJ whole genome shotgun (WGS) entry which is preliminary data.</text>
</comment>
<evidence type="ECO:0000256" key="9">
    <source>
        <dbReference type="ARBA" id="ARBA00023010"/>
    </source>
</evidence>
<evidence type="ECO:0000256" key="4">
    <source>
        <dbReference type="ARBA" id="ARBA00022448"/>
    </source>
</evidence>
<evidence type="ECO:0000256" key="12">
    <source>
        <dbReference type="RuleBase" id="RU365087"/>
    </source>
</evidence>
<evidence type="ECO:0000256" key="13">
    <source>
        <dbReference type="SAM" id="MobiDB-lite"/>
    </source>
</evidence>
<evidence type="ECO:0000256" key="1">
    <source>
        <dbReference type="ARBA" id="ARBA00004651"/>
    </source>
</evidence>
<proteinExistence type="inferred from homology"/>
<feature type="region of interest" description="Disordered" evidence="13">
    <location>
        <begin position="79"/>
        <end position="143"/>
    </location>
</feature>
<accession>A0ABW5AFN5</accession>
<comment type="function">
    <text evidence="11 12">Involved in protein export. Participates in an early event of protein translocation.</text>
</comment>
<dbReference type="NCBIfam" id="TIGR00810">
    <property type="entry name" value="secG"/>
    <property type="match status" value="1"/>
</dbReference>
<comment type="caution">
    <text evidence="12">Lacks conserved residue(s) required for the propagation of feature annotation.</text>
</comment>
<feature type="transmembrane region" description="Helical" evidence="12">
    <location>
        <begin position="51"/>
        <end position="72"/>
    </location>
</feature>
<evidence type="ECO:0000256" key="8">
    <source>
        <dbReference type="ARBA" id="ARBA00022989"/>
    </source>
</evidence>
<keyword evidence="5 12" id="KW-1003">Cell membrane</keyword>
<dbReference type="PRINTS" id="PR01651">
    <property type="entry name" value="SECGEXPORT"/>
</dbReference>
<dbReference type="Pfam" id="PF03840">
    <property type="entry name" value="SecG"/>
    <property type="match status" value="1"/>
</dbReference>
<evidence type="ECO:0000256" key="11">
    <source>
        <dbReference type="ARBA" id="ARBA00025182"/>
    </source>
</evidence>
<keyword evidence="9 12" id="KW-0811">Translocation</keyword>
<keyword evidence="4 12" id="KW-0813">Transport</keyword>